<reference evidence="1 2" key="1">
    <citation type="submission" date="2019-09" db="EMBL/GenBank/DDBJ databases">
        <title>Bird 10,000 Genomes (B10K) Project - Family phase.</title>
        <authorList>
            <person name="Zhang G."/>
        </authorList>
    </citation>
    <scope>NUCLEOTIDE SEQUENCE [LARGE SCALE GENOMIC DNA]</scope>
    <source>
        <strain evidence="1">B10K-DU-002-14</strain>
        <tissue evidence="1">Muscle</tissue>
    </source>
</reference>
<dbReference type="OrthoDB" id="769138at2759"/>
<proteinExistence type="predicted"/>
<evidence type="ECO:0000313" key="1">
    <source>
        <dbReference type="EMBL" id="NXN32795.1"/>
    </source>
</evidence>
<organism evidence="1 2">
    <name type="scientific">Nycticryphes semicollaris</name>
    <dbReference type="NCBI Taxonomy" id="227226"/>
    <lineage>
        <taxon>Eukaryota</taxon>
        <taxon>Metazoa</taxon>
        <taxon>Chordata</taxon>
        <taxon>Craniata</taxon>
        <taxon>Vertebrata</taxon>
        <taxon>Euteleostomi</taxon>
        <taxon>Archelosauria</taxon>
        <taxon>Archosauria</taxon>
        <taxon>Dinosauria</taxon>
        <taxon>Saurischia</taxon>
        <taxon>Theropoda</taxon>
        <taxon>Coelurosauria</taxon>
        <taxon>Aves</taxon>
        <taxon>Neognathae</taxon>
        <taxon>Neoaves</taxon>
        <taxon>Charadriiformes</taxon>
        <taxon>Rostratulidae</taxon>
        <taxon>Nycticryphes</taxon>
    </lineage>
</organism>
<gene>
    <name evidence="1" type="primary">Ccni2</name>
    <name evidence="1" type="ORF">NYCSEM_R06687</name>
</gene>
<comment type="caution">
    <text evidence="1">The sequence shown here is derived from an EMBL/GenBank/DDBJ whole genome shotgun (WGS) entry which is preliminary data.</text>
</comment>
<dbReference type="Proteomes" id="UP000586634">
    <property type="component" value="Unassembled WGS sequence"/>
</dbReference>
<feature type="non-terminal residue" evidence="1">
    <location>
        <position position="1"/>
    </location>
</feature>
<keyword evidence="2" id="KW-1185">Reference proteome</keyword>
<protein>
    <submittedName>
        <fullName evidence="1">CCNI2 protein</fullName>
    </submittedName>
</protein>
<accession>A0A7L1I3A2</accession>
<evidence type="ECO:0000313" key="2">
    <source>
        <dbReference type="Proteomes" id="UP000586634"/>
    </source>
</evidence>
<dbReference type="EMBL" id="VXBJ01006839">
    <property type="protein sequence ID" value="NXN32795.1"/>
    <property type="molecule type" value="Genomic_DNA"/>
</dbReference>
<feature type="non-terminal residue" evidence="1">
    <location>
        <position position="138"/>
    </location>
</feature>
<name>A0A7L1I3A2_9CHAR</name>
<sequence length="138" mass="15714">QVIPSVKMLAVQSGCERSPAEILRTERTIPDKLHRDLYTATPVDFLNILNTKFCYFFFFHAAGVSNGPQLLLGLPQRNPSRHGALLTKQLQHWMACHQLLQLKGSTLVLVIITLELERLIPDWCPAITDLLKKKKKKK</sequence>
<dbReference type="AlphaFoldDB" id="A0A7L1I3A2"/>